<feature type="compositionally biased region" description="Basic and acidic residues" evidence="1">
    <location>
        <begin position="188"/>
        <end position="199"/>
    </location>
</feature>
<protein>
    <submittedName>
        <fullName evidence="4">Uncharacterized protein</fullName>
    </submittedName>
</protein>
<evidence type="ECO:0000256" key="1">
    <source>
        <dbReference type="SAM" id="MobiDB-lite"/>
    </source>
</evidence>
<dbReference type="PROSITE" id="PS51938">
    <property type="entry name" value="SUZ_C"/>
    <property type="match status" value="1"/>
</dbReference>
<gene>
    <name evidence="4" type="ORF">HIM_03999</name>
</gene>
<dbReference type="PROSITE" id="PS51673">
    <property type="entry name" value="SUZ"/>
    <property type="match status" value="1"/>
</dbReference>
<dbReference type="Proteomes" id="UP000054481">
    <property type="component" value="Unassembled WGS sequence"/>
</dbReference>
<dbReference type="OrthoDB" id="5422283at2759"/>
<sequence>MKKTAAVPDAWEDDWESQADTLSPQASQQHGPDPVPLTKAERLEQHEEANRKLWESADAPQTFHYLEANNGVPLATAFKPQVKVLSRKPVVARDPVTGMARLGLDDGAVGADRPEAQPTPEEIRAKQKRDREEKQRRYDEARAKIFGESAPSSRGSSPGTVTPPRPEGRYHQGPGRGRGRGTGPRNGSDPRQHQPDIRRQNSQAGPARELYDPNYVSRPDGFSQRRGFEGDAWKGRDEPQQPLRAPRGPDGSGRGGAGFVRRGAKGT</sequence>
<feature type="domain" description="SUZ" evidence="2">
    <location>
        <begin position="58"/>
        <end position="150"/>
    </location>
</feature>
<organism evidence="4 5">
    <name type="scientific">Hirsutella minnesotensis 3608</name>
    <dbReference type="NCBI Taxonomy" id="1043627"/>
    <lineage>
        <taxon>Eukaryota</taxon>
        <taxon>Fungi</taxon>
        <taxon>Dikarya</taxon>
        <taxon>Ascomycota</taxon>
        <taxon>Pezizomycotina</taxon>
        <taxon>Sordariomycetes</taxon>
        <taxon>Hypocreomycetidae</taxon>
        <taxon>Hypocreales</taxon>
        <taxon>Ophiocordycipitaceae</taxon>
        <taxon>Hirsutella</taxon>
    </lineage>
</organism>
<name>A0A0F7ZVI3_9HYPO</name>
<feature type="compositionally biased region" description="Polar residues" evidence="1">
    <location>
        <begin position="18"/>
        <end position="30"/>
    </location>
</feature>
<dbReference type="EMBL" id="KQ030510">
    <property type="protein sequence ID" value="KJZ76663.1"/>
    <property type="molecule type" value="Genomic_DNA"/>
</dbReference>
<feature type="compositionally biased region" description="Polar residues" evidence="1">
    <location>
        <begin position="150"/>
        <end position="160"/>
    </location>
</feature>
<feature type="region of interest" description="Disordered" evidence="1">
    <location>
        <begin position="1"/>
        <end position="58"/>
    </location>
</feature>
<reference evidence="4 5" key="1">
    <citation type="journal article" date="2014" name="Genome Biol. Evol.">
        <title>Comparative genomics and transcriptomics analyses reveal divergent lifestyle features of nematode endoparasitic fungus Hirsutella minnesotensis.</title>
        <authorList>
            <person name="Lai Y."/>
            <person name="Liu K."/>
            <person name="Zhang X."/>
            <person name="Zhang X."/>
            <person name="Li K."/>
            <person name="Wang N."/>
            <person name="Shu C."/>
            <person name="Wu Y."/>
            <person name="Wang C."/>
            <person name="Bushley K.E."/>
            <person name="Xiang M."/>
            <person name="Liu X."/>
        </authorList>
    </citation>
    <scope>NUCLEOTIDE SEQUENCE [LARGE SCALE GENOMIC DNA]</scope>
    <source>
        <strain evidence="4 5">3608</strain>
    </source>
</reference>
<proteinExistence type="predicted"/>
<evidence type="ECO:0000259" key="3">
    <source>
        <dbReference type="PROSITE" id="PS51938"/>
    </source>
</evidence>
<feature type="compositionally biased region" description="Basic and acidic residues" evidence="1">
    <location>
        <begin position="39"/>
        <end position="55"/>
    </location>
</feature>
<dbReference type="InterPro" id="IPR024642">
    <property type="entry name" value="SUZ-C"/>
</dbReference>
<evidence type="ECO:0000313" key="5">
    <source>
        <dbReference type="Proteomes" id="UP000054481"/>
    </source>
</evidence>
<keyword evidence="5" id="KW-1185">Reference proteome</keyword>
<evidence type="ECO:0000313" key="4">
    <source>
        <dbReference type="EMBL" id="KJZ76663.1"/>
    </source>
</evidence>
<feature type="domain" description="SUZ-C" evidence="3">
    <location>
        <begin position="217"/>
        <end position="263"/>
    </location>
</feature>
<feature type="compositionally biased region" description="Basic and acidic residues" evidence="1">
    <location>
        <begin position="226"/>
        <end position="239"/>
    </location>
</feature>
<feature type="compositionally biased region" description="Gly residues" evidence="1">
    <location>
        <begin position="174"/>
        <end position="184"/>
    </location>
</feature>
<feature type="compositionally biased region" description="Basic and acidic residues" evidence="1">
    <location>
        <begin position="121"/>
        <end position="145"/>
    </location>
</feature>
<dbReference type="AlphaFoldDB" id="A0A0F7ZVI3"/>
<feature type="region of interest" description="Disordered" evidence="1">
    <location>
        <begin position="94"/>
        <end position="267"/>
    </location>
</feature>
<accession>A0A0F7ZVI3</accession>
<evidence type="ECO:0000259" key="2">
    <source>
        <dbReference type="PROSITE" id="PS51673"/>
    </source>
</evidence>
<dbReference type="InterPro" id="IPR024771">
    <property type="entry name" value="SUZ"/>
</dbReference>